<proteinExistence type="predicted"/>
<keyword evidence="2" id="KW-1185">Reference proteome</keyword>
<reference evidence="1 2" key="1">
    <citation type="journal article" date="2021" name="Arch. Microbiol.">
        <title>Thalassobius aquimarinus sp. nov., isolated from the Sea of Japan seashore.</title>
        <authorList>
            <person name="Kurilenko V.V."/>
            <person name="Romanenko L.A."/>
            <person name="Chernysheva N.Y."/>
            <person name="Velansky P.V."/>
            <person name="Tekutyeva L.A."/>
            <person name="Isaeva M.P."/>
            <person name="Mikhailov V.V."/>
        </authorList>
    </citation>
    <scope>NUCLEOTIDE SEQUENCE [LARGE SCALE GENOMIC DNA]</scope>
    <source>
        <strain evidence="1 2">KMM 8518</strain>
    </source>
</reference>
<gene>
    <name evidence="1" type="ORF">IT775_13430</name>
</gene>
<organism evidence="1 2">
    <name type="scientific">Thalassovita aquimarina</name>
    <dbReference type="NCBI Taxonomy" id="2785917"/>
    <lineage>
        <taxon>Bacteria</taxon>
        <taxon>Pseudomonadati</taxon>
        <taxon>Pseudomonadota</taxon>
        <taxon>Alphaproteobacteria</taxon>
        <taxon>Rhodobacterales</taxon>
        <taxon>Roseobacteraceae</taxon>
        <taxon>Thalassovita</taxon>
    </lineage>
</organism>
<dbReference type="RefSeq" id="WP_212701641.1">
    <property type="nucleotide sequence ID" value="NZ_JADMKU010000012.1"/>
</dbReference>
<sequence>MKPTETTNSVPDDIIVLAIRAISGEVTPNMRLIAFSYGERQAKFRFYMSEDPTDDEREIGEIVAVNFDSGLSQNLDRLDVEFVVTEEPLGRLDPLDFGLFRRWEG</sequence>
<evidence type="ECO:0000313" key="2">
    <source>
        <dbReference type="Proteomes" id="UP001195941"/>
    </source>
</evidence>
<accession>A0ABS5HT06</accession>
<dbReference type="InterPro" id="IPR058702">
    <property type="entry name" value="MafI2-like"/>
</dbReference>
<evidence type="ECO:0000313" key="1">
    <source>
        <dbReference type="EMBL" id="MBR9652120.1"/>
    </source>
</evidence>
<name>A0ABS5HT06_9RHOB</name>
<protein>
    <submittedName>
        <fullName evidence="1">Uncharacterized protein</fullName>
    </submittedName>
</protein>
<dbReference type="EMBL" id="JADMKU010000012">
    <property type="protein sequence ID" value="MBR9652120.1"/>
    <property type="molecule type" value="Genomic_DNA"/>
</dbReference>
<dbReference type="Proteomes" id="UP001195941">
    <property type="component" value="Unassembled WGS sequence"/>
</dbReference>
<comment type="caution">
    <text evidence="1">The sequence shown here is derived from an EMBL/GenBank/DDBJ whole genome shotgun (WGS) entry which is preliminary data.</text>
</comment>
<dbReference type="Pfam" id="PF26541">
    <property type="entry name" value="MafI2"/>
    <property type="match status" value="1"/>
</dbReference>